<feature type="domain" description="Tyr recombinase" evidence="2">
    <location>
        <begin position="192"/>
        <end position="390"/>
    </location>
</feature>
<dbReference type="InterPro" id="IPR013762">
    <property type="entry name" value="Integrase-like_cat_sf"/>
</dbReference>
<comment type="caution">
    <text evidence="3">The sequence shown here is derived from an EMBL/GenBank/DDBJ whole genome shotgun (WGS) entry which is preliminary data.</text>
</comment>
<dbReference type="Proteomes" id="UP000629098">
    <property type="component" value="Unassembled WGS sequence"/>
</dbReference>
<reference evidence="3" key="1">
    <citation type="submission" date="2020-09" db="EMBL/GenBank/DDBJ databases">
        <title>Iningainema tapete sp. nov. (Scytonemataceae, Cyanobacteria) from greenhouses in central Florida (USA) produces two types of nodularin with biosynthetic potential for microcystin-LR and anabaenopeptins.</title>
        <authorList>
            <person name="Berthold D.E."/>
            <person name="Lefler F.W."/>
            <person name="Huang I.-S."/>
            <person name="Abdulla H."/>
            <person name="Zimba P.V."/>
            <person name="Laughinghouse H.D. IV."/>
        </authorList>
    </citation>
    <scope>NUCLEOTIDE SEQUENCE</scope>
    <source>
        <strain evidence="3">BLCCT55</strain>
    </source>
</reference>
<sequence>MKQSRGSVGIESYQGRLRLRLPRLVYEGKQKYLTVGLGDTPENRELAEEKVRQIELDIVSDDFDPTLAKYKPKTHLTVITGLKPKQEPLLNELWEKFVEYKRPQCSHNTMLHVYGHFTKYLEKLPTYDLNRANEIRDYALKTFPIDSCKRFIVRLNACCIWAMKSGLISENPFVGMACEIKLPKSQKCSEDEDILPFSVEERDYIIRAIALNSFCNKRSGFKHSYYAPYVEFMFMTGCRPSESIALEWKHISEDFKFISFEQAIIETGKGRTVREGLKTQARRRFPCNGKLQSLLQAIKSENCDLESLVFPGYRGGHLDNKSFRKNIWKPVLDGLGIEYRKPYQTRHTFITLALENGLDAKDVARLVGNSPEVIYRYYAGNKRELFVPEF</sequence>
<accession>A0A8J6XKD0</accession>
<dbReference type="GO" id="GO:0003677">
    <property type="term" value="F:DNA binding"/>
    <property type="evidence" value="ECO:0007669"/>
    <property type="project" value="InterPro"/>
</dbReference>
<dbReference type="GO" id="GO:0015074">
    <property type="term" value="P:DNA integration"/>
    <property type="evidence" value="ECO:0007669"/>
    <property type="project" value="InterPro"/>
</dbReference>
<evidence type="ECO:0000313" key="4">
    <source>
        <dbReference type="Proteomes" id="UP000629098"/>
    </source>
</evidence>
<dbReference type="CDD" id="cd01189">
    <property type="entry name" value="INT_ICEBs1_C_like"/>
    <property type="match status" value="1"/>
</dbReference>
<gene>
    <name evidence="3" type="ORF">ICL16_21335</name>
</gene>
<dbReference type="Pfam" id="PF00589">
    <property type="entry name" value="Phage_integrase"/>
    <property type="match status" value="1"/>
</dbReference>
<dbReference type="Pfam" id="PF12167">
    <property type="entry name" value="Arm-DNA-bind_2"/>
    <property type="match status" value="1"/>
</dbReference>
<dbReference type="InterPro" id="IPR011010">
    <property type="entry name" value="DNA_brk_join_enz"/>
</dbReference>
<dbReference type="AlphaFoldDB" id="A0A8J6XKD0"/>
<dbReference type="PROSITE" id="PS51898">
    <property type="entry name" value="TYR_RECOMBINASE"/>
    <property type="match status" value="1"/>
</dbReference>
<dbReference type="EMBL" id="JACXAE010000072">
    <property type="protein sequence ID" value="MBD2774537.1"/>
    <property type="molecule type" value="Genomic_DNA"/>
</dbReference>
<dbReference type="SUPFAM" id="SSF56349">
    <property type="entry name" value="DNA breaking-rejoining enzymes"/>
    <property type="match status" value="1"/>
</dbReference>
<dbReference type="InterPro" id="IPR022000">
    <property type="entry name" value="Min27-like_integrase_DNA_bind"/>
</dbReference>
<dbReference type="RefSeq" id="WP_190831735.1">
    <property type="nucleotide sequence ID" value="NZ_CAWPPI010000072.1"/>
</dbReference>
<proteinExistence type="predicted"/>
<dbReference type="PANTHER" id="PTHR30349:SF64">
    <property type="entry name" value="PROPHAGE INTEGRASE INTD-RELATED"/>
    <property type="match status" value="1"/>
</dbReference>
<dbReference type="PANTHER" id="PTHR30349">
    <property type="entry name" value="PHAGE INTEGRASE-RELATED"/>
    <property type="match status" value="1"/>
</dbReference>
<dbReference type="InterPro" id="IPR002104">
    <property type="entry name" value="Integrase_catalytic"/>
</dbReference>
<name>A0A8J6XKD0_9CYAN</name>
<protein>
    <submittedName>
        <fullName evidence="3">Tyrosine-type recombinase/integrase</fullName>
    </submittedName>
</protein>
<keyword evidence="4" id="KW-1185">Reference proteome</keyword>
<evidence type="ECO:0000259" key="2">
    <source>
        <dbReference type="PROSITE" id="PS51898"/>
    </source>
</evidence>
<evidence type="ECO:0000256" key="1">
    <source>
        <dbReference type="ARBA" id="ARBA00023172"/>
    </source>
</evidence>
<organism evidence="3 4">
    <name type="scientific">Iningainema tapete BLCC-T55</name>
    <dbReference type="NCBI Taxonomy" id="2748662"/>
    <lineage>
        <taxon>Bacteria</taxon>
        <taxon>Bacillati</taxon>
        <taxon>Cyanobacteriota</taxon>
        <taxon>Cyanophyceae</taxon>
        <taxon>Nostocales</taxon>
        <taxon>Scytonemataceae</taxon>
        <taxon>Iningainema tapete</taxon>
    </lineage>
</organism>
<evidence type="ECO:0000313" key="3">
    <source>
        <dbReference type="EMBL" id="MBD2774537.1"/>
    </source>
</evidence>
<dbReference type="GO" id="GO:0006310">
    <property type="term" value="P:DNA recombination"/>
    <property type="evidence" value="ECO:0007669"/>
    <property type="project" value="UniProtKB-KW"/>
</dbReference>
<dbReference type="InterPro" id="IPR050090">
    <property type="entry name" value="Tyrosine_recombinase_XerCD"/>
</dbReference>
<keyword evidence="1" id="KW-0233">DNA recombination</keyword>
<dbReference type="Gene3D" id="1.10.443.10">
    <property type="entry name" value="Intergrase catalytic core"/>
    <property type="match status" value="1"/>
</dbReference>